<gene>
    <name evidence="2" type="ordered locus">Snas_0453</name>
</gene>
<keyword evidence="1" id="KW-1133">Transmembrane helix</keyword>
<feature type="transmembrane region" description="Helical" evidence="1">
    <location>
        <begin position="266"/>
        <end position="287"/>
    </location>
</feature>
<evidence type="ECO:0000313" key="2">
    <source>
        <dbReference type="EMBL" id="ADD40168.1"/>
    </source>
</evidence>
<dbReference type="AlphaFoldDB" id="D3Q4K8"/>
<dbReference type="HOGENOM" id="CLU_933101_0_0_11"/>
<keyword evidence="3" id="KW-1185">Reference proteome</keyword>
<protein>
    <recommendedName>
        <fullName evidence="4">ABC-2 type transporter</fullName>
    </recommendedName>
</protein>
<keyword evidence="1" id="KW-0472">Membrane</keyword>
<organism evidence="2 3">
    <name type="scientific">Stackebrandtia nassauensis (strain DSM 44728 / CIP 108903 / NRRL B-16338 / NBRC 102104 / LLR-40K-21)</name>
    <dbReference type="NCBI Taxonomy" id="446470"/>
    <lineage>
        <taxon>Bacteria</taxon>
        <taxon>Bacillati</taxon>
        <taxon>Actinomycetota</taxon>
        <taxon>Actinomycetes</taxon>
        <taxon>Glycomycetales</taxon>
        <taxon>Glycomycetaceae</taxon>
        <taxon>Stackebrandtia</taxon>
    </lineage>
</organism>
<accession>D3Q4K8</accession>
<dbReference type="Proteomes" id="UP000000844">
    <property type="component" value="Chromosome"/>
</dbReference>
<dbReference type="EMBL" id="CP001778">
    <property type="protein sequence ID" value="ADD40168.1"/>
    <property type="molecule type" value="Genomic_DNA"/>
</dbReference>
<feature type="transmembrane region" description="Helical" evidence="1">
    <location>
        <begin position="200"/>
        <end position="220"/>
    </location>
</feature>
<dbReference type="RefSeq" id="WP_013015739.1">
    <property type="nucleotide sequence ID" value="NC_013947.1"/>
</dbReference>
<proteinExistence type="predicted"/>
<evidence type="ECO:0000313" key="3">
    <source>
        <dbReference type="Proteomes" id="UP000000844"/>
    </source>
</evidence>
<reference evidence="2 3" key="1">
    <citation type="journal article" date="2009" name="Stand. Genomic Sci.">
        <title>Complete genome sequence of Stackebrandtia nassauensis type strain (LLR-40K-21).</title>
        <authorList>
            <person name="Munk C."/>
            <person name="Lapidus A."/>
            <person name="Copeland A."/>
            <person name="Jando M."/>
            <person name="Mayilraj S."/>
            <person name="Glavina Del Rio T."/>
            <person name="Nolan M."/>
            <person name="Chen F."/>
            <person name="Lucas S."/>
            <person name="Tice H."/>
            <person name="Cheng J.F."/>
            <person name="Han C."/>
            <person name="Detter J.C."/>
            <person name="Bruce D."/>
            <person name="Goodwin L."/>
            <person name="Chain P."/>
            <person name="Pitluck S."/>
            <person name="Goker M."/>
            <person name="Ovchinikova G."/>
            <person name="Pati A."/>
            <person name="Ivanova N."/>
            <person name="Mavromatis K."/>
            <person name="Chen A."/>
            <person name="Palaniappan K."/>
            <person name="Land M."/>
            <person name="Hauser L."/>
            <person name="Chang Y.J."/>
            <person name="Jeffries C.D."/>
            <person name="Bristow J."/>
            <person name="Eisen J.A."/>
            <person name="Markowitz V."/>
            <person name="Hugenholtz P."/>
            <person name="Kyrpides N.C."/>
            <person name="Klenk H.P."/>
        </authorList>
    </citation>
    <scope>NUCLEOTIDE SEQUENCE [LARGE SCALE GENOMIC DNA]</scope>
    <source>
        <strain evidence="3">DSM 44728 / CIP 108903 / NRRL B-16338 / NBRC 102104 / LLR-40K-21</strain>
    </source>
</reference>
<keyword evidence="1" id="KW-0812">Transmembrane</keyword>
<feature type="transmembrane region" description="Helical" evidence="1">
    <location>
        <begin position="172"/>
        <end position="193"/>
    </location>
</feature>
<sequence>MSSPVNGLPNSGVIHNIGYRRYEGARLDSFNIAKALYSQTLRGSYGIGRGIVAKLFPWFLVGAILLPAFIIMAIMNFQKQPILEISDYTMFVQAVPALFLAVQAPHAVSRDLRFGVMPLYLSRPLTYRGYVHAKIAGVWTGLFALMAAPLLILYLANLLIKLPFGDSTLDLGASLFGCALLAALFTMLGLLIASVTPRRGLGVAAIIAVLMGSFGVASFAQTFLMEFGSTSSAHMAGMLSPVTLYQGVQAFLFDTKQTLVNIRPDLAIGGVLTLVTIAILVLSYLLLMARYRKVSSQ</sequence>
<feature type="transmembrane region" description="Helical" evidence="1">
    <location>
        <begin position="138"/>
        <end position="160"/>
    </location>
</feature>
<dbReference type="KEGG" id="sna:Snas_0453"/>
<dbReference type="eggNOG" id="COG1277">
    <property type="taxonomic scope" value="Bacteria"/>
</dbReference>
<evidence type="ECO:0008006" key="4">
    <source>
        <dbReference type="Google" id="ProtNLM"/>
    </source>
</evidence>
<name>D3Q4K8_STANL</name>
<feature type="transmembrane region" description="Helical" evidence="1">
    <location>
        <begin position="55"/>
        <end position="75"/>
    </location>
</feature>
<dbReference type="OrthoDB" id="5495463at2"/>
<dbReference type="STRING" id="446470.Snas_0453"/>
<evidence type="ECO:0000256" key="1">
    <source>
        <dbReference type="SAM" id="Phobius"/>
    </source>
</evidence>